<dbReference type="AlphaFoldDB" id="A0A1X0FX96"/>
<evidence type="ECO:0000313" key="4">
    <source>
        <dbReference type="Proteomes" id="UP000465812"/>
    </source>
</evidence>
<reference evidence="2 3" key="1">
    <citation type="submission" date="2017-02" db="EMBL/GenBank/DDBJ databases">
        <title>The new phylogeny of genus Mycobacterium.</title>
        <authorList>
            <person name="Tortoli E."/>
            <person name="Trovato A."/>
            <person name="Cirillo D.M."/>
        </authorList>
    </citation>
    <scope>NUCLEOTIDE SEQUENCE [LARGE SCALE GENOMIC DNA]</scope>
    <source>
        <strain evidence="2 3">DSM 45255</strain>
    </source>
</reference>
<keyword evidence="4" id="KW-1185">Reference proteome</keyword>
<dbReference type="EMBL" id="AP022590">
    <property type="protein sequence ID" value="BBY36516.1"/>
    <property type="molecule type" value="Genomic_DNA"/>
</dbReference>
<protein>
    <submittedName>
        <fullName evidence="2">Uncharacterized protein</fullName>
    </submittedName>
</protein>
<organism evidence="2 3">
    <name type="scientific">Mycobacterium mantenii</name>
    <dbReference type="NCBI Taxonomy" id="560555"/>
    <lineage>
        <taxon>Bacteria</taxon>
        <taxon>Bacillati</taxon>
        <taxon>Actinomycetota</taxon>
        <taxon>Actinomycetes</taxon>
        <taxon>Mycobacteriales</taxon>
        <taxon>Mycobacteriaceae</taxon>
        <taxon>Mycobacterium</taxon>
        <taxon>Mycobacterium avium complex (MAC)</taxon>
    </lineage>
</organism>
<name>A0A1X0FX96_MYCNT</name>
<accession>A0A1X0FX96</accession>
<reference evidence="1 4" key="2">
    <citation type="journal article" date="2019" name="Emerg. Microbes Infect.">
        <title>Comprehensive subspecies identification of 175 nontuberculous mycobacteria species based on 7547 genomic profiles.</title>
        <authorList>
            <person name="Matsumoto Y."/>
            <person name="Kinjo T."/>
            <person name="Motooka D."/>
            <person name="Nabeya D."/>
            <person name="Jung N."/>
            <person name="Uechi K."/>
            <person name="Horii T."/>
            <person name="Iida T."/>
            <person name="Fujita J."/>
            <person name="Nakamura S."/>
        </authorList>
    </citation>
    <scope>NUCLEOTIDE SEQUENCE [LARGE SCALE GENOMIC DNA]</scope>
    <source>
        <strain evidence="1 4">JCM 18113</strain>
    </source>
</reference>
<dbReference type="Proteomes" id="UP000465812">
    <property type="component" value="Chromosome"/>
</dbReference>
<evidence type="ECO:0000313" key="2">
    <source>
        <dbReference type="EMBL" id="ORB06357.1"/>
    </source>
</evidence>
<sequence>MSDDGRTTPERVSLRAYCLGLCGRNTMDDPGSWMVVPIEGGDGYWCESCWADRDPDDREPDAKLWVQPDW</sequence>
<dbReference type="EMBL" id="MVHW01000009">
    <property type="protein sequence ID" value="ORB06357.1"/>
    <property type="molecule type" value="Genomic_DNA"/>
</dbReference>
<gene>
    <name evidence="2" type="ORF">BST30_10310</name>
    <name evidence="1" type="ORF">MMAN_06500</name>
</gene>
<proteinExistence type="predicted"/>
<evidence type="ECO:0000313" key="3">
    <source>
        <dbReference type="Proteomes" id="UP000192760"/>
    </source>
</evidence>
<dbReference type="STRING" id="560555.BST30_10310"/>
<dbReference type="RefSeq" id="WP_083094782.1">
    <property type="nucleotide sequence ID" value="NZ_AP022590.1"/>
</dbReference>
<evidence type="ECO:0000313" key="1">
    <source>
        <dbReference type="EMBL" id="BBY36516.1"/>
    </source>
</evidence>
<dbReference type="Proteomes" id="UP000192760">
    <property type="component" value="Unassembled WGS sequence"/>
</dbReference>
<reference evidence="1" key="3">
    <citation type="submission" date="2020-02" db="EMBL/GenBank/DDBJ databases">
        <authorList>
            <person name="Matsumoto Y."/>
            <person name="Motooka D."/>
            <person name="Nakamura S."/>
        </authorList>
    </citation>
    <scope>NUCLEOTIDE SEQUENCE</scope>
    <source>
        <strain evidence="1">JCM 18113</strain>
    </source>
</reference>